<feature type="region of interest" description="Disordered" evidence="1">
    <location>
        <begin position="687"/>
        <end position="743"/>
    </location>
</feature>
<comment type="caution">
    <text evidence="2">The sequence shown here is derived from an EMBL/GenBank/DDBJ whole genome shotgun (WGS) entry which is preliminary data.</text>
</comment>
<feature type="region of interest" description="Disordered" evidence="1">
    <location>
        <begin position="866"/>
        <end position="947"/>
    </location>
</feature>
<evidence type="ECO:0000313" key="3">
    <source>
        <dbReference type="Proteomes" id="UP000290289"/>
    </source>
</evidence>
<dbReference type="EMBL" id="RDQH01000330">
    <property type="protein sequence ID" value="RXI00790.1"/>
    <property type="molecule type" value="Genomic_DNA"/>
</dbReference>
<dbReference type="AlphaFoldDB" id="A0A498JY13"/>
<proteinExistence type="predicted"/>
<evidence type="ECO:0008006" key="4">
    <source>
        <dbReference type="Google" id="ProtNLM"/>
    </source>
</evidence>
<reference evidence="2 3" key="1">
    <citation type="submission" date="2018-10" db="EMBL/GenBank/DDBJ databases">
        <title>A high-quality apple genome assembly.</title>
        <authorList>
            <person name="Hu J."/>
        </authorList>
    </citation>
    <scope>NUCLEOTIDE SEQUENCE [LARGE SCALE GENOMIC DNA]</scope>
    <source>
        <strain evidence="3">cv. HFTH1</strain>
        <tissue evidence="2">Young leaf</tissue>
    </source>
</reference>
<dbReference type="PANTHER" id="PTHR36376:SF1">
    <property type="entry name" value="OS09G0514700 PROTEIN"/>
    <property type="match status" value="1"/>
</dbReference>
<evidence type="ECO:0000256" key="1">
    <source>
        <dbReference type="SAM" id="MobiDB-lite"/>
    </source>
</evidence>
<evidence type="ECO:0000313" key="2">
    <source>
        <dbReference type="EMBL" id="RXI00790.1"/>
    </source>
</evidence>
<gene>
    <name evidence="2" type="ORF">DVH24_001024</name>
</gene>
<name>A0A498JY13_MALDO</name>
<feature type="region of interest" description="Disordered" evidence="1">
    <location>
        <begin position="802"/>
        <end position="825"/>
    </location>
</feature>
<keyword evidence="3" id="KW-1185">Reference proteome</keyword>
<organism evidence="2 3">
    <name type="scientific">Malus domestica</name>
    <name type="common">Apple</name>
    <name type="synonym">Pyrus malus</name>
    <dbReference type="NCBI Taxonomy" id="3750"/>
    <lineage>
        <taxon>Eukaryota</taxon>
        <taxon>Viridiplantae</taxon>
        <taxon>Streptophyta</taxon>
        <taxon>Embryophyta</taxon>
        <taxon>Tracheophyta</taxon>
        <taxon>Spermatophyta</taxon>
        <taxon>Magnoliopsida</taxon>
        <taxon>eudicotyledons</taxon>
        <taxon>Gunneridae</taxon>
        <taxon>Pentapetalae</taxon>
        <taxon>rosids</taxon>
        <taxon>fabids</taxon>
        <taxon>Rosales</taxon>
        <taxon>Rosaceae</taxon>
        <taxon>Amygdaloideae</taxon>
        <taxon>Maleae</taxon>
        <taxon>Malus</taxon>
    </lineage>
</organism>
<dbReference type="PANTHER" id="PTHR36376">
    <property type="entry name" value="OS09G0514700 PROTEIN"/>
    <property type="match status" value="1"/>
</dbReference>
<accession>A0A498JY13</accession>
<sequence>MLCLWPLIYSGCSETNHQEVKVTELKRSYRGANLLLMANNGNEDFYYNLSRKELQTLCKRYGLPANKSHSDLAMSLIAYLQEGFGGPMYNLWGNFYAQCNGNGLSHNEYPRKYSVDDSLGLARDRTMENVPETESREINFSAYPAQTAVDCSVETPTQVPSSSFEFHVRSEEGINLYVDFNSSLSEWTKRFKSEVCTCQNVHRNKSMSLYEDLGCIGKGDKEKRSSFIQNINYGYIEDKEPTKSDNVGLDHSVKLAETSVTSAVRSCNMAADIPEHLVEDQALVSSKLDSAPLKQIISGAHSFAIDGSLIKLDSNVLNNFQKSICAPAVNSLSKGQLSPVIMEHQNSNLNNCLNPTLQNNYSPVNLSVVYPGCSASASIEMQSSEVVRCSKDISCSPCGNGGLVGLFVQKDNLETELGIISSCEQVPDLLGNYVPKSAEAWERNNITNGRDSPECSQLTSSVEKNSFCYDNLESNEELSRKRKHIEGELQSGYGNPDAKNLTSRKHITRKVLPRRSVRLISKTHLFVTCLLFLSSSCFGDQGSPNKQSTKLAEQHRLLKYWIKRQVPTGSDAKPSSVQLPVEVLDDPANYESKRQVPTGPNPLHHFVKPPVEVVDDPANYESKSKRQVPTGPNPLHNFVQPPVEVLDDPANYELKRQVPSSPDPKHGFVQPPVEVLDELPNYDLNMRLVPSGHEESPEEPPSKVYTPPPPSSRANYDLMRLVPSGPNHEESPEELPSLSSATEANKKKKFSEIKIGLDDAEALLICCTANKFHLFLLFLESFMHEAFWELISFGFRRNSEVKREGGQSTPRMGDPLERSPNKQSTKFAEQHRLLRYWIQRQVLRGPDSKHGVVQLPPAEVLDDPANYDLMRLVPSGPNHEESPEEPPSKVYTPPPPSSGANYDLMRLVPSGPNHEESPEESPSLSSATEANIHRKPHSRRLLDINSE</sequence>
<protein>
    <recommendedName>
        <fullName evidence="4">SAP domain-containing protein</fullName>
    </recommendedName>
</protein>
<dbReference type="Proteomes" id="UP000290289">
    <property type="component" value="Chromosome 4"/>
</dbReference>